<sequence>MSSSNDSESFDTLSLAETDGLSDFELVDVDNDDVRFLASSSIGSDAASMASDVETTPPSPQMDASHFHFPDPASVFQDEQLSLESSSLYTLLAPSEHNQQTESLQPSHENKAQASTQPMHSAAASIVDLGIIEKMEFLRESEHKQAGPSQPHRRAAAVAPKAVWLVALVAAMLLGFKSSSLLGLSPRAHIAQYESIAKFATPSQHPLTNAAVLATRPASSLGVTSSPSASSLATNKTTKQARAYAIPGCAVQKADPATKGLTVFTPSWSHSSKVRDPVKSSNLGSKNARAKRYAGFAGQLAFNLHPDSPVFPSLPRSSYLDNATTTTWAFWLARLDDVYERSLRPAISAAKDQIFEAARLVQQYHRDQVLPTYACLRQHALIAAQRTAEVTSHYNQDQVRPAFAFVRGHAAKSAQRSAKYREKVILPALAQFRRQAADAAKSTSEELHKAAKRTARMTSQYSEQQLRPAFASIYQQATEAAQHTVEYREKVVAPALAQFRLQAIDAAKTTSEGLNKAGKRFSDEAGPTVQQFKEVAYVNLEALGVDEYVGFMLTSLRAATQSLRSTKQSI</sequence>
<protein>
    <submittedName>
        <fullName evidence="2">Uncharacterized protein</fullName>
    </submittedName>
</protein>
<dbReference type="AlphaFoldDB" id="R9P0J5"/>
<dbReference type="HOGENOM" id="CLU_037665_0_0_1"/>
<feature type="region of interest" description="Disordered" evidence="1">
    <location>
        <begin position="96"/>
        <end position="117"/>
    </location>
</feature>
<evidence type="ECO:0000313" key="3">
    <source>
        <dbReference type="Proteomes" id="UP000014071"/>
    </source>
</evidence>
<dbReference type="OrthoDB" id="2553798at2759"/>
<keyword evidence="3" id="KW-1185">Reference proteome</keyword>
<evidence type="ECO:0000256" key="1">
    <source>
        <dbReference type="SAM" id="MobiDB-lite"/>
    </source>
</evidence>
<dbReference type="eggNOG" id="ENOG502TDEE">
    <property type="taxonomic scope" value="Eukaryota"/>
</dbReference>
<proteinExistence type="predicted"/>
<reference evidence="3" key="1">
    <citation type="journal article" date="2013" name="Genome Announc.">
        <title>Draft genome sequence of the basidiomycetous yeast-like fungus Pseudozyma hubeiensis SY62, which produces an abundant amount of the biosurfactant mannosylerythritol lipids.</title>
        <authorList>
            <person name="Konishi M."/>
            <person name="Hatada Y."/>
            <person name="Horiuchi J."/>
        </authorList>
    </citation>
    <scope>NUCLEOTIDE SEQUENCE [LARGE SCALE GENOMIC DNA]</scope>
    <source>
        <strain evidence="3">SY62</strain>
    </source>
</reference>
<evidence type="ECO:0000313" key="2">
    <source>
        <dbReference type="EMBL" id="GAC94567.1"/>
    </source>
</evidence>
<dbReference type="Proteomes" id="UP000014071">
    <property type="component" value="Unassembled WGS sequence"/>
</dbReference>
<gene>
    <name evidence="2" type="ORF">PHSY_002140</name>
</gene>
<dbReference type="RefSeq" id="XP_012188154.1">
    <property type="nucleotide sequence ID" value="XM_012332764.1"/>
</dbReference>
<dbReference type="GeneID" id="24107433"/>
<accession>R9P0J5</accession>
<organism evidence="2 3">
    <name type="scientific">Pseudozyma hubeiensis (strain SY62)</name>
    <name type="common">Yeast</name>
    <dbReference type="NCBI Taxonomy" id="1305764"/>
    <lineage>
        <taxon>Eukaryota</taxon>
        <taxon>Fungi</taxon>
        <taxon>Dikarya</taxon>
        <taxon>Basidiomycota</taxon>
        <taxon>Ustilaginomycotina</taxon>
        <taxon>Ustilaginomycetes</taxon>
        <taxon>Ustilaginales</taxon>
        <taxon>Ustilaginaceae</taxon>
        <taxon>Pseudozyma</taxon>
    </lineage>
</organism>
<dbReference type="EMBL" id="DF238785">
    <property type="protein sequence ID" value="GAC94567.1"/>
    <property type="molecule type" value="Genomic_DNA"/>
</dbReference>
<name>R9P0J5_PSEHS</name>
<feature type="region of interest" description="Disordered" evidence="1">
    <location>
        <begin position="44"/>
        <end position="66"/>
    </location>
</feature>